<dbReference type="EMBL" id="JAPDRN010000072">
    <property type="protein sequence ID" value="KAJ9628318.1"/>
    <property type="molecule type" value="Genomic_DNA"/>
</dbReference>
<gene>
    <name evidence="2" type="ORF">H2204_009293</name>
</gene>
<evidence type="ECO:0000313" key="2">
    <source>
        <dbReference type="EMBL" id="KAJ9628318.1"/>
    </source>
</evidence>
<sequence>MGPTLRAVPDDYPPEIIGYAEPWIVNPGDELDVKISCTEPAYTYKVVRLVQGLEGKVYPQKKEEQITAIPSKLQEGRFQMAIPGSYAIITDSALTNTTKDVNKVHISLHFCSYLPVAGHDQCILSTLDCTTNSGFAVILNDAGRVDLVVGTGSNKELVKTGFHPENKQWIKLELWISQAGALDFELSPIPTFSQKPLQSAFRMTSRRLRCQFEQLKIAPLMFAAMDARSANESTAQICAFFNGRIANPTIRVSSGDNGAGETVTVKYDFARDVHSSTLIDTSGRSTLGRVFNSPTRAVTDHEWDGSEEDWTKASYGYGAIHFHEDDLDDAGWQTDFRIRVPSVARSGAYSVRVEAVNGLAMDDVVFFVRPSRGPSDGVRRPRTGFVLSTFTYLAYANERMYDQSKSSKLEHPSHDFAVRKDWQFDRMVRRTDLGLSLYDVHRDGSGVVYSSPRRPLLNMRPDYIHWALHRPREFSADLLMIGLLERLGIPYDVLTDHDLHISQLEAADDRLCLDQYDVLIAGCHPEYPTLESLNAYTSHLCRDGSLFYAGGNGFYWVAALGVATAANDTNPQGLFQGCLEVRRGDQGIRTYTLPGGERHFSSNGQRGTLWRSRGRPANLLVGVGSAGEGLGPGVPYCRTAASKGGAYAWIFDGVEADLIGVDGFGGGASGDEFDKYDVANGSPAGAVVLATSTGHSDDFGIFIEDVGFPIQNTLGSQTREIRSDMVLFEAVGGGHVFSVGSINWLSCVGWNDYDNDAARVTGNVLRGFLSRKMRGDMRMCFRI</sequence>
<feature type="domain" description="N,N-dimethylformamidase beta subunit-like C-terminal" evidence="1">
    <location>
        <begin position="295"/>
        <end position="754"/>
    </location>
</feature>
<reference evidence="2" key="1">
    <citation type="submission" date="2022-10" db="EMBL/GenBank/DDBJ databases">
        <title>Culturing micro-colonial fungi from biological soil crusts in the Mojave desert and describing Neophaeococcomyces mojavensis, and introducing the new genera and species Taxawa tesnikishii.</title>
        <authorList>
            <person name="Kurbessoian T."/>
            <person name="Stajich J.E."/>
        </authorList>
    </citation>
    <scope>NUCLEOTIDE SEQUENCE</scope>
    <source>
        <strain evidence="2">TK_35</strain>
    </source>
</reference>
<dbReference type="AlphaFoldDB" id="A0AA38XY64"/>
<keyword evidence="3" id="KW-1185">Reference proteome</keyword>
<evidence type="ECO:0000259" key="1">
    <source>
        <dbReference type="Pfam" id="PF20254"/>
    </source>
</evidence>
<organism evidence="2 3">
    <name type="scientific">Knufia peltigerae</name>
    <dbReference type="NCBI Taxonomy" id="1002370"/>
    <lineage>
        <taxon>Eukaryota</taxon>
        <taxon>Fungi</taxon>
        <taxon>Dikarya</taxon>
        <taxon>Ascomycota</taxon>
        <taxon>Pezizomycotina</taxon>
        <taxon>Eurotiomycetes</taxon>
        <taxon>Chaetothyriomycetidae</taxon>
        <taxon>Chaetothyriales</taxon>
        <taxon>Trichomeriaceae</taxon>
        <taxon>Knufia</taxon>
    </lineage>
</organism>
<protein>
    <recommendedName>
        <fullName evidence="1">N,N-dimethylformamidase beta subunit-like C-terminal domain-containing protein</fullName>
    </recommendedName>
</protein>
<proteinExistence type="predicted"/>
<accession>A0AA38XY64</accession>
<evidence type="ECO:0000313" key="3">
    <source>
        <dbReference type="Proteomes" id="UP001172681"/>
    </source>
</evidence>
<dbReference type="Proteomes" id="UP001172681">
    <property type="component" value="Unassembled WGS sequence"/>
</dbReference>
<dbReference type="Pfam" id="PF20254">
    <property type="entry name" value="DMFA2_C"/>
    <property type="match status" value="1"/>
</dbReference>
<comment type="caution">
    <text evidence="2">The sequence shown here is derived from an EMBL/GenBank/DDBJ whole genome shotgun (WGS) entry which is preliminary data.</text>
</comment>
<dbReference type="InterPro" id="IPR046540">
    <property type="entry name" value="DMFA2_C"/>
</dbReference>
<name>A0AA38XY64_9EURO</name>